<evidence type="ECO:0000313" key="3">
    <source>
        <dbReference type="Proteomes" id="UP000325433"/>
    </source>
</evidence>
<evidence type="ECO:0000313" key="2">
    <source>
        <dbReference type="EMBL" id="KAE8319968.1"/>
    </source>
</evidence>
<accession>A0A5N6WHG1</accession>
<organism evidence="2 3">
    <name type="scientific">Aspergillus transmontanensis</name>
    <dbReference type="NCBI Taxonomy" id="1034304"/>
    <lineage>
        <taxon>Eukaryota</taxon>
        <taxon>Fungi</taxon>
        <taxon>Dikarya</taxon>
        <taxon>Ascomycota</taxon>
        <taxon>Pezizomycotina</taxon>
        <taxon>Eurotiomycetes</taxon>
        <taxon>Eurotiomycetidae</taxon>
        <taxon>Eurotiales</taxon>
        <taxon>Aspergillaceae</taxon>
        <taxon>Aspergillus</taxon>
        <taxon>Aspergillus subgen. Circumdati</taxon>
    </lineage>
</organism>
<protein>
    <recommendedName>
        <fullName evidence="4">Secreted protein</fullName>
    </recommendedName>
</protein>
<sequence length="107" mass="12261">MLSWFMVTMLVESTPGLGLLLQEICARELPDSLRQGPRAPDIFLIVYRTATKATFSTSLVEMNASTDQRACRPLYFNNRLHLPATSEWLRHESKKNTHPWSVSALLW</sequence>
<name>A0A5N6WHG1_9EURO</name>
<feature type="chain" id="PRO_5024792286" description="Secreted protein" evidence="1">
    <location>
        <begin position="19"/>
        <end position="107"/>
    </location>
</feature>
<reference evidence="3" key="1">
    <citation type="submission" date="2019-04" db="EMBL/GenBank/DDBJ databases">
        <title>Friends and foes A comparative genomics studyof 23 Aspergillus species from section Flavi.</title>
        <authorList>
            <consortium name="DOE Joint Genome Institute"/>
            <person name="Kjaerbolling I."/>
            <person name="Vesth T."/>
            <person name="Frisvad J.C."/>
            <person name="Nybo J.L."/>
            <person name="Theobald S."/>
            <person name="Kildgaard S."/>
            <person name="Isbrandt T."/>
            <person name="Kuo A."/>
            <person name="Sato A."/>
            <person name="Lyhne E.K."/>
            <person name="Kogle M.E."/>
            <person name="Wiebenga A."/>
            <person name="Kun R.S."/>
            <person name="Lubbers R.J."/>
            <person name="Makela M.R."/>
            <person name="Barry K."/>
            <person name="Chovatia M."/>
            <person name="Clum A."/>
            <person name="Daum C."/>
            <person name="Haridas S."/>
            <person name="He G."/>
            <person name="LaButti K."/>
            <person name="Lipzen A."/>
            <person name="Mondo S."/>
            <person name="Riley R."/>
            <person name="Salamov A."/>
            <person name="Simmons B.A."/>
            <person name="Magnuson J.K."/>
            <person name="Henrissat B."/>
            <person name="Mortensen U.H."/>
            <person name="Larsen T.O."/>
            <person name="Devries R.P."/>
            <person name="Grigoriev I.V."/>
            <person name="Machida M."/>
            <person name="Baker S.E."/>
            <person name="Andersen M.R."/>
        </authorList>
    </citation>
    <scope>NUCLEOTIDE SEQUENCE [LARGE SCALE GENOMIC DNA]</scope>
    <source>
        <strain evidence="3">CBS 130015</strain>
    </source>
</reference>
<gene>
    <name evidence="2" type="ORF">BDV41DRAFT_17</name>
</gene>
<dbReference type="AlphaFoldDB" id="A0A5N6WHG1"/>
<feature type="signal peptide" evidence="1">
    <location>
        <begin position="1"/>
        <end position="18"/>
    </location>
</feature>
<proteinExistence type="predicted"/>
<evidence type="ECO:0008006" key="4">
    <source>
        <dbReference type="Google" id="ProtNLM"/>
    </source>
</evidence>
<keyword evidence="3" id="KW-1185">Reference proteome</keyword>
<keyword evidence="1" id="KW-0732">Signal</keyword>
<dbReference type="EMBL" id="ML738292">
    <property type="protein sequence ID" value="KAE8319968.1"/>
    <property type="molecule type" value="Genomic_DNA"/>
</dbReference>
<evidence type="ECO:0000256" key="1">
    <source>
        <dbReference type="SAM" id="SignalP"/>
    </source>
</evidence>
<dbReference type="Proteomes" id="UP000325433">
    <property type="component" value="Unassembled WGS sequence"/>
</dbReference>